<evidence type="ECO:0000313" key="2">
    <source>
        <dbReference type="Proteomes" id="UP000492821"/>
    </source>
</evidence>
<organism evidence="2 3">
    <name type="scientific">Panagrellus redivivus</name>
    <name type="common">Microworm</name>
    <dbReference type="NCBI Taxonomy" id="6233"/>
    <lineage>
        <taxon>Eukaryota</taxon>
        <taxon>Metazoa</taxon>
        <taxon>Ecdysozoa</taxon>
        <taxon>Nematoda</taxon>
        <taxon>Chromadorea</taxon>
        <taxon>Rhabditida</taxon>
        <taxon>Tylenchina</taxon>
        <taxon>Panagrolaimomorpha</taxon>
        <taxon>Panagrolaimoidea</taxon>
        <taxon>Panagrolaimidae</taxon>
        <taxon>Panagrellus</taxon>
    </lineage>
</organism>
<evidence type="ECO:0000259" key="1">
    <source>
        <dbReference type="Pfam" id="PF07707"/>
    </source>
</evidence>
<dbReference type="InterPro" id="IPR052407">
    <property type="entry name" value="BTB_POZ_domain_cont_9"/>
</dbReference>
<dbReference type="Proteomes" id="UP000492821">
    <property type="component" value="Unassembled WGS sequence"/>
</dbReference>
<dbReference type="GO" id="GO:0005737">
    <property type="term" value="C:cytoplasm"/>
    <property type="evidence" value="ECO:0007669"/>
    <property type="project" value="TreeGrafter"/>
</dbReference>
<protein>
    <submittedName>
        <fullName evidence="3">BACK domain-containing protein</fullName>
    </submittedName>
</protein>
<sequence length="460" mass="54581">MDHYNDLLPYDKDFEVLHCAQFFVVEIMTSPMIAKLKKLNRNYLLTKALAYSIEELISHATNRVLQMVPVYMNKMYFKNLSPLAVEHLLKLRLDTSESNIFIAFVWWMQKNPEHSHAFPRLLELIELHLLDDRHWDMLFKTTELIDRNFCQTLLNEQRILAQRVQKVVDQNLIKSANNIRLINGMKTLMEEITSSSPSYHYRCITIDLKQLFVLNCLKFELKNNESYVIFVSKDMREWECIINYYGCYGQQILYFDERVVRFINIRFRNRYPKAKIKNVEALYSTDPFEFDPITTLNVPKHNLVHMKMLLEPYIVGMQRYGDVTNDHVTHKVNKSIVYHFSQPYIIGSMKLLLNEESSYYVEVASRFGQWNRVFAEENVSGWRIVTFVQQPVLFVKIVGTKAPTEYFHLYKFECPARCNTASTPQALLKCINHQTSERMRRMLRRKYLNISRARCLRAKG</sequence>
<feature type="domain" description="BACK" evidence="1">
    <location>
        <begin position="47"/>
        <end position="133"/>
    </location>
</feature>
<dbReference type="GO" id="GO:0008344">
    <property type="term" value="P:adult locomotory behavior"/>
    <property type="evidence" value="ECO:0007669"/>
    <property type="project" value="TreeGrafter"/>
</dbReference>
<accession>A0A7E4W7L2</accession>
<dbReference type="PANTHER" id="PTHR46306:SF1">
    <property type="entry name" value="BTB_POZ DOMAIN-CONTAINING PROTEIN 9"/>
    <property type="match status" value="1"/>
</dbReference>
<dbReference type="PANTHER" id="PTHR46306">
    <property type="entry name" value="BTB/POZ DOMAIN-CONTAINING PROTEIN 9"/>
    <property type="match status" value="1"/>
</dbReference>
<dbReference type="GO" id="GO:0050804">
    <property type="term" value="P:modulation of chemical synaptic transmission"/>
    <property type="evidence" value="ECO:0007669"/>
    <property type="project" value="TreeGrafter"/>
</dbReference>
<keyword evidence="2" id="KW-1185">Reference proteome</keyword>
<dbReference type="WBParaSite" id="Pan_g8311.t1">
    <property type="protein sequence ID" value="Pan_g8311.t1"/>
    <property type="gene ID" value="Pan_g8311"/>
</dbReference>
<dbReference type="Pfam" id="PF07707">
    <property type="entry name" value="BACK"/>
    <property type="match status" value="1"/>
</dbReference>
<evidence type="ECO:0000313" key="3">
    <source>
        <dbReference type="WBParaSite" id="Pan_g8311.t1"/>
    </source>
</evidence>
<reference evidence="3" key="2">
    <citation type="submission" date="2020-10" db="UniProtKB">
        <authorList>
            <consortium name="WormBaseParasite"/>
        </authorList>
    </citation>
    <scope>IDENTIFICATION</scope>
</reference>
<proteinExistence type="predicted"/>
<name>A0A7E4W7L2_PANRE</name>
<dbReference type="InterPro" id="IPR011705">
    <property type="entry name" value="BACK"/>
</dbReference>
<reference evidence="2" key="1">
    <citation type="journal article" date="2013" name="Genetics">
        <title>The draft genome and transcriptome of Panagrellus redivivus are shaped by the harsh demands of a free-living lifestyle.</title>
        <authorList>
            <person name="Srinivasan J."/>
            <person name="Dillman A.R."/>
            <person name="Macchietto M.G."/>
            <person name="Heikkinen L."/>
            <person name="Lakso M."/>
            <person name="Fracchia K.M."/>
            <person name="Antoshechkin I."/>
            <person name="Mortazavi A."/>
            <person name="Wong G."/>
            <person name="Sternberg P.W."/>
        </authorList>
    </citation>
    <scope>NUCLEOTIDE SEQUENCE [LARGE SCALE GENOMIC DNA]</scope>
    <source>
        <strain evidence="2">MT8872</strain>
    </source>
</reference>
<dbReference type="GO" id="GO:0048512">
    <property type="term" value="P:circadian behavior"/>
    <property type="evidence" value="ECO:0007669"/>
    <property type="project" value="TreeGrafter"/>
</dbReference>
<dbReference type="AlphaFoldDB" id="A0A7E4W7L2"/>